<feature type="transmembrane region" description="Helical" evidence="5">
    <location>
        <begin position="62"/>
        <end position="80"/>
    </location>
</feature>
<feature type="domain" description="O-antigen ligase-related" evidence="6">
    <location>
        <begin position="231"/>
        <end position="378"/>
    </location>
</feature>
<sequence>MANWITFDGVALDQWRQVSILHRWLGPWRRWRQSSRLLPWADWIGLGIALLLYGLAPYVSTPLLGVLMLAAGALWALLTLSDEAGGGLTPIHVLVMLFWGVMALATALSPVKLAALQGLIKLTLNLGLFLLLARVLRRPRARNWLILIYLLTALAVSVYGLRQWIFGAEALATWVDPTSSLADTTRIYSYLGNPNLLAGYLVPAVCFSGAAIFVWPRWLPKLLALVMTGVTTVCLVLTLSRGGWIGFVAAGFVLLLLVVQYWSIWFSPRWRRWAIPALLGSLTAVLIIAVLGVDTLQQRVMSIFAGREDSSNNFRLNVWAAVVDMIRDYPILGIGPGNDAFNQIYPLYQRPRFTALSAYSVFLEITVEAGLVGLASFLWLVAITWRQGWQRLQWLRQQQAAQGYWLMAALAGQGGMLAHGLVDTVWYRPQVSTLWWLMMALVASYYQPQSAQTPSQETAS</sequence>
<feature type="transmembrane region" description="Helical" evidence="5">
    <location>
        <begin position="403"/>
        <end position="421"/>
    </location>
</feature>
<keyword evidence="2 5" id="KW-0812">Transmembrane</keyword>
<dbReference type="Proteomes" id="UP000191901">
    <property type="component" value="Chromosome"/>
</dbReference>
<evidence type="ECO:0000259" key="6">
    <source>
        <dbReference type="Pfam" id="PF04932"/>
    </source>
</evidence>
<dbReference type="OrthoDB" id="9806320at2"/>
<dbReference type="GO" id="GO:0016020">
    <property type="term" value="C:membrane"/>
    <property type="evidence" value="ECO:0007669"/>
    <property type="project" value="UniProtKB-SubCell"/>
</dbReference>
<reference evidence="7 8" key="1">
    <citation type="journal article" date="2016" name="Biochim. Biophys. Acta">
        <title>Characterization of red-shifted phycobilisomes isolated from the chlorophyll f-containing cyanobacterium Halomicronema hongdechloris.</title>
        <authorList>
            <person name="Li Y."/>
            <person name="Lin Y."/>
            <person name="Garvey C.J."/>
            <person name="Birch D."/>
            <person name="Corkery R.W."/>
            <person name="Loughlin P.C."/>
            <person name="Scheer H."/>
            <person name="Willows R.D."/>
            <person name="Chen M."/>
        </authorList>
    </citation>
    <scope>NUCLEOTIDE SEQUENCE [LARGE SCALE GENOMIC DNA]</scope>
    <source>
        <strain evidence="7 8">C2206</strain>
    </source>
</reference>
<evidence type="ECO:0000256" key="3">
    <source>
        <dbReference type="ARBA" id="ARBA00022989"/>
    </source>
</evidence>
<dbReference type="InterPro" id="IPR006007">
    <property type="entry name" value="Inorganic_carbon_transpt"/>
</dbReference>
<feature type="transmembrane region" description="Helical" evidence="5">
    <location>
        <begin position="87"/>
        <end position="108"/>
    </location>
</feature>
<feature type="transmembrane region" description="Helical" evidence="5">
    <location>
        <begin position="37"/>
        <end position="56"/>
    </location>
</feature>
<keyword evidence="3 5" id="KW-1133">Transmembrane helix</keyword>
<evidence type="ECO:0000313" key="8">
    <source>
        <dbReference type="Proteomes" id="UP000191901"/>
    </source>
</evidence>
<evidence type="ECO:0000256" key="5">
    <source>
        <dbReference type="SAM" id="Phobius"/>
    </source>
</evidence>
<keyword evidence="4 5" id="KW-0472">Membrane</keyword>
<comment type="subcellular location">
    <subcellularLocation>
        <location evidence="1">Membrane</location>
        <topology evidence="1">Multi-pass membrane protein</topology>
    </subcellularLocation>
</comment>
<dbReference type="STRING" id="1641165.XM38_07435"/>
<feature type="transmembrane region" description="Helical" evidence="5">
    <location>
        <begin position="245"/>
        <end position="266"/>
    </location>
</feature>
<dbReference type="InterPro" id="IPR051533">
    <property type="entry name" value="WaaL-like"/>
</dbReference>
<protein>
    <recommendedName>
        <fullName evidence="6">O-antigen ligase-related domain-containing protein</fullName>
    </recommendedName>
</protein>
<proteinExistence type="predicted"/>
<dbReference type="PANTHER" id="PTHR37422:SF22">
    <property type="entry name" value="SLR1515 PROTEIN"/>
    <property type="match status" value="1"/>
</dbReference>
<dbReference type="EMBL" id="CP021983">
    <property type="protein sequence ID" value="ASC72415.1"/>
    <property type="molecule type" value="Genomic_DNA"/>
</dbReference>
<feature type="transmembrane region" description="Helical" evidence="5">
    <location>
        <begin position="197"/>
        <end position="215"/>
    </location>
</feature>
<dbReference type="AlphaFoldDB" id="A0A1Z3HQ49"/>
<feature type="transmembrane region" description="Helical" evidence="5">
    <location>
        <begin position="144"/>
        <end position="165"/>
    </location>
</feature>
<accession>A0A1Z3HQ49</accession>
<dbReference type="KEGG" id="hhg:XM38_033720"/>
<name>A0A1Z3HQ49_9CYAN</name>
<dbReference type="PANTHER" id="PTHR37422">
    <property type="entry name" value="TEICHURONIC ACID BIOSYNTHESIS PROTEIN TUAE"/>
    <property type="match status" value="1"/>
</dbReference>
<evidence type="ECO:0000313" key="7">
    <source>
        <dbReference type="EMBL" id="ASC72415.1"/>
    </source>
</evidence>
<dbReference type="Pfam" id="PF04932">
    <property type="entry name" value="Wzy_C"/>
    <property type="match status" value="1"/>
</dbReference>
<keyword evidence="8" id="KW-1185">Reference proteome</keyword>
<feature type="transmembrane region" description="Helical" evidence="5">
    <location>
        <begin position="273"/>
        <end position="293"/>
    </location>
</feature>
<evidence type="ECO:0000256" key="4">
    <source>
        <dbReference type="ARBA" id="ARBA00023136"/>
    </source>
</evidence>
<feature type="transmembrane region" description="Helical" evidence="5">
    <location>
        <begin position="114"/>
        <end position="132"/>
    </location>
</feature>
<organism evidence="7 8">
    <name type="scientific">Halomicronema hongdechloris C2206</name>
    <dbReference type="NCBI Taxonomy" id="1641165"/>
    <lineage>
        <taxon>Bacteria</taxon>
        <taxon>Bacillati</taxon>
        <taxon>Cyanobacteriota</taxon>
        <taxon>Cyanophyceae</taxon>
        <taxon>Nodosilineales</taxon>
        <taxon>Nodosilineaceae</taxon>
        <taxon>Halomicronema</taxon>
    </lineage>
</organism>
<dbReference type="NCBIfam" id="TIGR00947">
    <property type="entry name" value="2A73"/>
    <property type="match status" value="1"/>
</dbReference>
<gene>
    <name evidence="7" type="ORF">XM38_033720</name>
</gene>
<dbReference type="InterPro" id="IPR007016">
    <property type="entry name" value="O-antigen_ligase-rel_domated"/>
</dbReference>
<dbReference type="RefSeq" id="WP_080807170.1">
    <property type="nucleotide sequence ID" value="NZ_CP021983.2"/>
</dbReference>
<evidence type="ECO:0000256" key="1">
    <source>
        <dbReference type="ARBA" id="ARBA00004141"/>
    </source>
</evidence>
<feature type="transmembrane region" description="Helical" evidence="5">
    <location>
        <begin position="356"/>
        <end position="382"/>
    </location>
</feature>
<evidence type="ECO:0000256" key="2">
    <source>
        <dbReference type="ARBA" id="ARBA00022692"/>
    </source>
</evidence>
<feature type="transmembrane region" description="Helical" evidence="5">
    <location>
        <begin position="222"/>
        <end position="239"/>
    </location>
</feature>